<dbReference type="EMBL" id="GEDC01001838">
    <property type="protein sequence ID" value="JAS35460.1"/>
    <property type="molecule type" value="Transcribed_RNA"/>
</dbReference>
<evidence type="ECO:0000313" key="2">
    <source>
        <dbReference type="EMBL" id="JAS35460.1"/>
    </source>
</evidence>
<proteinExistence type="predicted"/>
<name>A0A1B6EC44_9HEMI</name>
<evidence type="ECO:0000256" key="1">
    <source>
        <dbReference type="SAM" id="SignalP"/>
    </source>
</evidence>
<feature type="signal peptide" evidence="1">
    <location>
        <begin position="1"/>
        <end position="15"/>
    </location>
</feature>
<protein>
    <submittedName>
        <fullName evidence="2">Uncharacterized protein</fullName>
    </submittedName>
</protein>
<dbReference type="AlphaFoldDB" id="A0A1B6EC44"/>
<feature type="chain" id="PRO_5012904492" evidence="1">
    <location>
        <begin position="16"/>
        <end position="138"/>
    </location>
</feature>
<gene>
    <name evidence="2" type="ORF">g.4980</name>
</gene>
<keyword evidence="1" id="KW-0732">Signal</keyword>
<sequence>MKIYLLFLGVILSEAGFKIFDNDEEEVVFTMQAIANLSVIAKNIEDMVKSINFQIAKYVDTVIVHNHILETKMKEFIKDLQNEDKKRLYLKYANVTKSLMDVFEELTDIHTFDIRKQSKKINKMTKAINKLKPQMDVK</sequence>
<reference evidence="2" key="1">
    <citation type="submission" date="2015-12" db="EMBL/GenBank/DDBJ databases">
        <title>De novo transcriptome assembly of four potential Pierce s Disease insect vectors from Arizona vineyards.</title>
        <authorList>
            <person name="Tassone E.E."/>
        </authorList>
    </citation>
    <scope>NUCLEOTIDE SEQUENCE</scope>
</reference>
<accession>A0A1B6EC44</accession>
<organism evidence="2">
    <name type="scientific">Clastoptera arizonana</name>
    <name type="common">Arizona spittle bug</name>
    <dbReference type="NCBI Taxonomy" id="38151"/>
    <lineage>
        <taxon>Eukaryota</taxon>
        <taxon>Metazoa</taxon>
        <taxon>Ecdysozoa</taxon>
        <taxon>Arthropoda</taxon>
        <taxon>Hexapoda</taxon>
        <taxon>Insecta</taxon>
        <taxon>Pterygota</taxon>
        <taxon>Neoptera</taxon>
        <taxon>Paraneoptera</taxon>
        <taxon>Hemiptera</taxon>
        <taxon>Auchenorrhyncha</taxon>
        <taxon>Cercopoidea</taxon>
        <taxon>Clastopteridae</taxon>
        <taxon>Clastoptera</taxon>
    </lineage>
</organism>